<dbReference type="SUPFAM" id="SSF46689">
    <property type="entry name" value="Homeodomain-like"/>
    <property type="match status" value="2"/>
</dbReference>
<dbReference type="SMART" id="SM00342">
    <property type="entry name" value="HTH_ARAC"/>
    <property type="match status" value="1"/>
</dbReference>
<dbReference type="PANTHER" id="PTHR43130">
    <property type="entry name" value="ARAC-FAMILY TRANSCRIPTIONAL REGULATOR"/>
    <property type="match status" value="1"/>
</dbReference>
<dbReference type="AlphaFoldDB" id="K6YSB8"/>
<dbReference type="Pfam" id="PF12833">
    <property type="entry name" value="HTH_18"/>
    <property type="match status" value="1"/>
</dbReference>
<keyword evidence="2" id="KW-0804">Transcription</keyword>
<comment type="caution">
    <text evidence="4">The sequence shown here is derived from an EMBL/GenBank/DDBJ whole genome shotgun (WGS) entry which is preliminary data.</text>
</comment>
<dbReference type="InterPro" id="IPR052158">
    <property type="entry name" value="INH-QAR"/>
</dbReference>
<keyword evidence="1" id="KW-0805">Transcription regulation</keyword>
<dbReference type="OrthoDB" id="9803764at2"/>
<dbReference type="InterPro" id="IPR029062">
    <property type="entry name" value="Class_I_gatase-like"/>
</dbReference>
<dbReference type="SUPFAM" id="SSF52317">
    <property type="entry name" value="Class I glutamine amidotransferase-like"/>
    <property type="match status" value="1"/>
</dbReference>
<dbReference type="InterPro" id="IPR009057">
    <property type="entry name" value="Homeodomain-like_sf"/>
</dbReference>
<gene>
    <name evidence="4" type="primary">ftrA</name>
    <name evidence="4" type="ORF">GLIP_1566</name>
</gene>
<reference evidence="4 5" key="1">
    <citation type="journal article" date="2017" name="Antonie Van Leeuwenhoek">
        <title>Rhizobium rhizosphaerae sp. nov., a novel species isolated from rice rhizosphere.</title>
        <authorList>
            <person name="Zhao J.J."/>
            <person name="Zhang J."/>
            <person name="Zhang R.J."/>
            <person name="Zhang C.W."/>
            <person name="Yin H.Q."/>
            <person name="Zhang X.X."/>
        </authorList>
    </citation>
    <scope>NUCLEOTIDE SEQUENCE [LARGE SCALE GENOMIC DNA]</scope>
    <source>
        <strain evidence="4 5">E3</strain>
    </source>
</reference>
<dbReference type="eggNOG" id="COG4977">
    <property type="taxonomic scope" value="Bacteria"/>
</dbReference>
<keyword evidence="5" id="KW-1185">Reference proteome</keyword>
<dbReference type="CDD" id="cd03137">
    <property type="entry name" value="GATase1_AraC_1"/>
    <property type="match status" value="1"/>
</dbReference>
<dbReference type="Pfam" id="PF01965">
    <property type="entry name" value="DJ-1_PfpI"/>
    <property type="match status" value="1"/>
</dbReference>
<feature type="domain" description="HTH araC/xylS-type" evidence="3">
    <location>
        <begin position="207"/>
        <end position="308"/>
    </location>
</feature>
<protein>
    <submittedName>
        <fullName evidence="4">AraC family transcriptional regulator, transcriptional activator FtrA</fullName>
    </submittedName>
</protein>
<accession>K6YSB8</accession>
<sequence length="316" mass="36040">MHHMAILVTQNLPLFELGCALEVFSLPKKEISPWYKCDVVSFDGEKLATSTGMSIEVTEVSELLHYDILLIPGWDTESRKIKLALAEQIVAFHSLNKRIITFCSGAFLPAQLGLLNGFKATTHWRYADLFKQRFPAVEYVDNVLYTQQDHISCAAGSAAGLDLALEIVRQDFGHEVANVVARRLVISPHRAGGQAQFVNTPMPHKHHRFAKTLDWSIKKLDSILKVDDLARHANMSRRSFDRHFKASVGMPPKEWLNQQRIRLAKELLEHDRLSMDELATRVGFDNTVTLRFNFHKFVGISPSEYQQQFYQGKETH</sequence>
<dbReference type="STRING" id="1127673.GLIP_1566"/>
<dbReference type="Gene3D" id="1.10.10.60">
    <property type="entry name" value="Homeodomain-like"/>
    <property type="match status" value="2"/>
</dbReference>
<dbReference type="InterPro" id="IPR018060">
    <property type="entry name" value="HTH_AraC"/>
</dbReference>
<organism evidence="4 5">
    <name type="scientific">Aliiglaciecola lipolytica E3</name>
    <dbReference type="NCBI Taxonomy" id="1127673"/>
    <lineage>
        <taxon>Bacteria</taxon>
        <taxon>Pseudomonadati</taxon>
        <taxon>Pseudomonadota</taxon>
        <taxon>Gammaproteobacteria</taxon>
        <taxon>Alteromonadales</taxon>
        <taxon>Alteromonadaceae</taxon>
        <taxon>Aliiglaciecola</taxon>
    </lineage>
</organism>
<dbReference type="InterPro" id="IPR002818">
    <property type="entry name" value="DJ-1/PfpI"/>
</dbReference>
<dbReference type="Gene3D" id="3.40.50.880">
    <property type="match status" value="1"/>
</dbReference>
<name>K6YSB8_9ALTE</name>
<evidence type="ECO:0000256" key="1">
    <source>
        <dbReference type="ARBA" id="ARBA00023015"/>
    </source>
</evidence>
<dbReference type="EMBL" id="BAEN01000035">
    <property type="protein sequence ID" value="GAC14200.1"/>
    <property type="molecule type" value="Genomic_DNA"/>
</dbReference>
<evidence type="ECO:0000259" key="3">
    <source>
        <dbReference type="PROSITE" id="PS01124"/>
    </source>
</evidence>
<evidence type="ECO:0000256" key="2">
    <source>
        <dbReference type="ARBA" id="ARBA00023163"/>
    </source>
</evidence>
<dbReference type="GO" id="GO:0043565">
    <property type="term" value="F:sequence-specific DNA binding"/>
    <property type="evidence" value="ECO:0007669"/>
    <property type="project" value="InterPro"/>
</dbReference>
<evidence type="ECO:0000313" key="4">
    <source>
        <dbReference type="EMBL" id="GAC14200.1"/>
    </source>
</evidence>
<dbReference type="PROSITE" id="PS01124">
    <property type="entry name" value="HTH_ARAC_FAMILY_2"/>
    <property type="match status" value="1"/>
</dbReference>
<dbReference type="PANTHER" id="PTHR43130:SF3">
    <property type="entry name" value="HTH-TYPE TRANSCRIPTIONAL REGULATOR RV1931C"/>
    <property type="match status" value="1"/>
</dbReference>
<dbReference type="GO" id="GO:0003700">
    <property type="term" value="F:DNA-binding transcription factor activity"/>
    <property type="evidence" value="ECO:0007669"/>
    <property type="project" value="InterPro"/>
</dbReference>
<proteinExistence type="predicted"/>
<evidence type="ECO:0000313" key="5">
    <source>
        <dbReference type="Proteomes" id="UP000006334"/>
    </source>
</evidence>
<dbReference type="Proteomes" id="UP000006334">
    <property type="component" value="Unassembled WGS sequence"/>
</dbReference>
<dbReference type="RefSeq" id="WP_008844016.1">
    <property type="nucleotide sequence ID" value="NZ_BAEN01000035.1"/>
</dbReference>